<organism evidence="1 2">
    <name type="scientific">Solirubrobacter deserti</name>
    <dbReference type="NCBI Taxonomy" id="2282478"/>
    <lineage>
        <taxon>Bacteria</taxon>
        <taxon>Bacillati</taxon>
        <taxon>Actinomycetota</taxon>
        <taxon>Thermoleophilia</taxon>
        <taxon>Solirubrobacterales</taxon>
        <taxon>Solirubrobacteraceae</taxon>
        <taxon>Solirubrobacter</taxon>
    </lineage>
</organism>
<gene>
    <name evidence="1" type="ORF">OJ962_29945</name>
</gene>
<proteinExistence type="predicted"/>
<evidence type="ECO:0000313" key="1">
    <source>
        <dbReference type="EMBL" id="MDA0141752.1"/>
    </source>
</evidence>
<dbReference type="Proteomes" id="UP001147700">
    <property type="component" value="Unassembled WGS sequence"/>
</dbReference>
<dbReference type="EMBL" id="JAPCID010000064">
    <property type="protein sequence ID" value="MDA0141752.1"/>
    <property type="molecule type" value="Genomic_DNA"/>
</dbReference>
<protein>
    <recommendedName>
        <fullName evidence="3">DUF559 domain-containing protein</fullName>
    </recommendedName>
</protein>
<evidence type="ECO:0000313" key="2">
    <source>
        <dbReference type="Proteomes" id="UP001147700"/>
    </source>
</evidence>
<comment type="caution">
    <text evidence="1">The sequence shown here is derived from an EMBL/GenBank/DDBJ whole genome shotgun (WGS) entry which is preliminary data.</text>
</comment>
<accession>A0ABT4RTE3</accession>
<reference evidence="1" key="1">
    <citation type="submission" date="2022-10" db="EMBL/GenBank/DDBJ databases">
        <title>The WGS of Solirubrobacter sp. CPCC 204708.</title>
        <authorList>
            <person name="Jiang Z."/>
        </authorList>
    </citation>
    <scope>NUCLEOTIDE SEQUENCE</scope>
    <source>
        <strain evidence="1">CPCC 204708</strain>
    </source>
</reference>
<dbReference type="RefSeq" id="WP_202953240.1">
    <property type="nucleotide sequence ID" value="NZ_JAPCID010000064.1"/>
</dbReference>
<evidence type="ECO:0008006" key="3">
    <source>
        <dbReference type="Google" id="ProtNLM"/>
    </source>
</evidence>
<keyword evidence="2" id="KW-1185">Reference proteome</keyword>
<name>A0ABT4RTE3_9ACTN</name>
<sequence>MKDGHLHEKHRGVYAVGHRELTVEGRWLAAVKACGEDAALSHYAAAALWGLVEWDGRRIDVTAPTRREQQGISTHRTTRPDRVLPHNIPVTSVLRTLDALASVLPFKPFRRAVRNAFNHDLITTAETARARSKALRQIAADIVPTESVLEDHVHDLIRAAGFEEPLVNVPLGDYRPDFRWPQRALIVEADGAGTHDNVCTTRSAGIVGHTAATITAP</sequence>